<evidence type="ECO:0000313" key="6">
    <source>
        <dbReference type="EMBL" id="POR05698.1"/>
    </source>
</evidence>
<dbReference type="Pfam" id="PF00676">
    <property type="entry name" value="E1_dh"/>
    <property type="match status" value="1"/>
</dbReference>
<dbReference type="PANTHER" id="PTHR43257">
    <property type="entry name" value="PYRUVATE DEHYDROGENASE E1 COMPONENT BETA SUBUNIT"/>
    <property type="match status" value="1"/>
</dbReference>
<comment type="caution">
    <text evidence="6">The sequence shown here is derived from an EMBL/GenBank/DDBJ whole genome shotgun (WGS) entry which is preliminary data.</text>
</comment>
<dbReference type="EMBL" id="LPWH01000001">
    <property type="protein sequence ID" value="POR05698.1"/>
    <property type="molecule type" value="Genomic_DNA"/>
</dbReference>
<evidence type="ECO:0000259" key="5">
    <source>
        <dbReference type="SMART" id="SM00861"/>
    </source>
</evidence>
<dbReference type="RefSeq" id="WP_103679041.1">
    <property type="nucleotide sequence ID" value="NZ_LPWH01000001.1"/>
</dbReference>
<dbReference type="InterPro" id="IPR001017">
    <property type="entry name" value="DH_E1"/>
</dbReference>
<sequence>MPKEQLVHPRDVRKKDTLTIAPIPVNHYQSDPEAEKKRYGIQRLQRVYHDMMVIREFETMLNTIKMTGEWEGIAYNHAGPAHLSIGQESAAVGQAIHLDAQDFIFGSHRSHGEILAKCFSAIDQSDETTLQSVMETYLGGDILRVLEKQGTAGSARDLAEDFILYGTLAEIFARNTGLNRGLGGSMHAFFAPFGSMPNNAIVGGSADIALGSALYKRINGKPGIVIANIGDASAACGPVWEAIMIAAMDQYRTLWPGEAGGAPPVIFNFFNNFYGMGGQTVGETMGFKILARLGAGVNEDNMHAERVDGSNPLAVADAILRKKEVLAQGRGPVLLDTITYRISGHSPSDASSYRSKEEIDLWKDHDPIGEFRSYLLENGMADESTLQDVDQQVREKLIKATRLAVDLEASPRMNPEAIAGYMFSNGRAEALDQGEPRVLLPLEENPRVKQLEKKERFAIGPDGTPVSKMKTYQLRDALFEAMIHRFYKDPTMVAYGEENRDWGGAFAVYRGLTEALPYQRLFNSSIAEGAIVGSGVGYALSGGRAVVELMYNDFMGRAGDEIFNQMAKWQAMSAGVLTMPLVVRVSVGSKYGAQHSQDWCSIISHIPGLKVYFPATPYDAKGMLNQALAGTDPVIFFESQRLYDIGELFHTDGVPREYYEITPGEPDIKKAGTDLTIVTIGATLYRALEAARELEERYGISAEVIDARFINPLNLEPIVESVRKTGRLVLASDAVERGSFLYSLGGTVAQLAFDYLDAPPVVVGSRNWITPASELEDSFFPQKEWIIDAIHEKILPLPGHRVSTVQTNGELLRRYREGV</sequence>
<dbReference type="AlphaFoldDB" id="A0A2S4K1Q7"/>
<reference evidence="7" key="1">
    <citation type="submission" date="2015-12" db="EMBL/GenBank/DDBJ databases">
        <authorList>
            <person name="Lodha T.D."/>
            <person name="Chintalapati S."/>
            <person name="Chintalapati V.R."/>
            <person name="Sravanthi T."/>
        </authorList>
    </citation>
    <scope>NUCLEOTIDE SEQUENCE [LARGE SCALE GENOMIC DNA]</scope>
    <source>
        <strain evidence="7">JC133</strain>
    </source>
</reference>
<protein>
    <submittedName>
        <fullName evidence="6">Dehydrogenase</fullName>
    </submittedName>
</protein>
<dbReference type="InterPro" id="IPR033248">
    <property type="entry name" value="Transketolase_C"/>
</dbReference>
<evidence type="ECO:0000313" key="7">
    <source>
        <dbReference type="Proteomes" id="UP000237350"/>
    </source>
</evidence>
<keyword evidence="3" id="KW-0560">Oxidoreductase</keyword>
<dbReference type="Proteomes" id="UP000237350">
    <property type="component" value="Unassembled WGS sequence"/>
</dbReference>
<evidence type="ECO:0000256" key="4">
    <source>
        <dbReference type="ARBA" id="ARBA00023052"/>
    </source>
</evidence>
<dbReference type="Gene3D" id="3.40.50.920">
    <property type="match status" value="1"/>
</dbReference>
<dbReference type="Pfam" id="PF02780">
    <property type="entry name" value="Transketolase_C"/>
    <property type="match status" value="1"/>
</dbReference>
<keyword evidence="7" id="KW-1185">Reference proteome</keyword>
<comment type="function">
    <text evidence="2">E1 component of the 2-oxoglutarate dehydrogenase (OGDH) complex which catalyzes the decarboxylation of 2-oxoglutarate, the first step in the conversion of 2-oxoglutarate to succinyl-CoA and CO(2).</text>
</comment>
<dbReference type="PANTHER" id="PTHR43257:SF2">
    <property type="entry name" value="PYRUVATE DEHYDROGENASE E1 COMPONENT SUBUNIT BETA"/>
    <property type="match status" value="1"/>
</dbReference>
<keyword evidence="4" id="KW-0786">Thiamine pyrophosphate</keyword>
<evidence type="ECO:0000256" key="2">
    <source>
        <dbReference type="ARBA" id="ARBA00003906"/>
    </source>
</evidence>
<dbReference type="Pfam" id="PF02779">
    <property type="entry name" value="Transket_pyr"/>
    <property type="match status" value="1"/>
</dbReference>
<dbReference type="CDD" id="cd02000">
    <property type="entry name" value="TPP_E1_PDC_ADC_BCADC"/>
    <property type="match status" value="1"/>
</dbReference>
<gene>
    <name evidence="6" type="ORF">AU468_00555</name>
</gene>
<comment type="cofactor">
    <cofactor evidence="1">
        <name>thiamine diphosphate</name>
        <dbReference type="ChEBI" id="CHEBI:58937"/>
    </cofactor>
</comment>
<organism evidence="6 7">
    <name type="scientific">Alkalispirochaeta sphaeroplastigenens</name>
    <dbReference type="NCBI Taxonomy" id="1187066"/>
    <lineage>
        <taxon>Bacteria</taxon>
        <taxon>Pseudomonadati</taxon>
        <taxon>Spirochaetota</taxon>
        <taxon>Spirochaetia</taxon>
        <taxon>Spirochaetales</taxon>
        <taxon>Spirochaetaceae</taxon>
        <taxon>Alkalispirochaeta</taxon>
    </lineage>
</organism>
<accession>A0A2S4K1Q7</accession>
<dbReference type="OrthoDB" id="8732661at2"/>
<dbReference type="InterPro" id="IPR009014">
    <property type="entry name" value="Transketo_C/PFOR_II"/>
</dbReference>
<proteinExistence type="predicted"/>
<dbReference type="SUPFAM" id="SSF52518">
    <property type="entry name" value="Thiamin diphosphate-binding fold (THDP-binding)"/>
    <property type="match status" value="2"/>
</dbReference>
<dbReference type="Gene3D" id="3.40.50.970">
    <property type="match status" value="2"/>
</dbReference>
<dbReference type="GO" id="GO:0016624">
    <property type="term" value="F:oxidoreductase activity, acting on the aldehyde or oxo group of donors, disulfide as acceptor"/>
    <property type="evidence" value="ECO:0007669"/>
    <property type="project" value="InterPro"/>
</dbReference>
<evidence type="ECO:0000256" key="1">
    <source>
        <dbReference type="ARBA" id="ARBA00001964"/>
    </source>
</evidence>
<evidence type="ECO:0000256" key="3">
    <source>
        <dbReference type="ARBA" id="ARBA00023002"/>
    </source>
</evidence>
<dbReference type="SUPFAM" id="SSF52922">
    <property type="entry name" value="TK C-terminal domain-like"/>
    <property type="match status" value="1"/>
</dbReference>
<dbReference type="SMART" id="SM00861">
    <property type="entry name" value="Transket_pyr"/>
    <property type="match status" value="1"/>
</dbReference>
<dbReference type="InterPro" id="IPR005475">
    <property type="entry name" value="Transketolase-like_Pyr-bd"/>
</dbReference>
<dbReference type="InterPro" id="IPR029061">
    <property type="entry name" value="THDP-binding"/>
</dbReference>
<name>A0A2S4K1Q7_9SPIO</name>
<feature type="domain" description="Transketolase-like pyrimidine-binding" evidence="5">
    <location>
        <begin position="472"/>
        <end position="645"/>
    </location>
</feature>